<dbReference type="AlphaFoldDB" id="A0A3P7L6T7"/>
<dbReference type="PANTHER" id="PTHR47331:SF1">
    <property type="entry name" value="GAG-LIKE PROTEIN"/>
    <property type="match status" value="1"/>
</dbReference>
<name>A0A3P7L6T7_DIBLA</name>
<dbReference type="Proteomes" id="UP000281553">
    <property type="component" value="Unassembled WGS sequence"/>
</dbReference>
<dbReference type="EMBL" id="UYRU01055835">
    <property type="protein sequence ID" value="VDN13205.1"/>
    <property type="molecule type" value="Genomic_DNA"/>
</dbReference>
<reference evidence="1 2" key="1">
    <citation type="submission" date="2018-11" db="EMBL/GenBank/DDBJ databases">
        <authorList>
            <consortium name="Pathogen Informatics"/>
        </authorList>
    </citation>
    <scope>NUCLEOTIDE SEQUENCE [LARGE SCALE GENOMIC DNA]</scope>
</reference>
<accession>A0A3P7L6T7</accession>
<evidence type="ECO:0000313" key="2">
    <source>
        <dbReference type="Proteomes" id="UP000281553"/>
    </source>
</evidence>
<dbReference type="PANTHER" id="PTHR47331">
    <property type="entry name" value="PHD-TYPE DOMAIN-CONTAINING PROTEIN"/>
    <property type="match status" value="1"/>
</dbReference>
<evidence type="ECO:0000313" key="1">
    <source>
        <dbReference type="EMBL" id="VDN13205.1"/>
    </source>
</evidence>
<keyword evidence="2" id="KW-1185">Reference proteome</keyword>
<dbReference type="OrthoDB" id="10066543at2759"/>
<sequence length="86" mass="9935">MARLPADRLEPYNPPFTFTGVDYFGPFQVKFARRSEKSENGPKCKGVERELKLLLLEWNQERIRSSVVANILDWIFNPPTDSHRGG</sequence>
<protein>
    <submittedName>
        <fullName evidence="1">Uncharacterized protein</fullName>
    </submittedName>
</protein>
<organism evidence="1 2">
    <name type="scientific">Dibothriocephalus latus</name>
    <name type="common">Fish tapeworm</name>
    <name type="synonym">Diphyllobothrium latum</name>
    <dbReference type="NCBI Taxonomy" id="60516"/>
    <lineage>
        <taxon>Eukaryota</taxon>
        <taxon>Metazoa</taxon>
        <taxon>Spiralia</taxon>
        <taxon>Lophotrochozoa</taxon>
        <taxon>Platyhelminthes</taxon>
        <taxon>Cestoda</taxon>
        <taxon>Eucestoda</taxon>
        <taxon>Diphyllobothriidea</taxon>
        <taxon>Diphyllobothriidae</taxon>
        <taxon>Dibothriocephalus</taxon>
    </lineage>
</organism>
<gene>
    <name evidence="1" type="ORF">DILT_LOCUS9036</name>
</gene>
<proteinExistence type="predicted"/>